<dbReference type="AlphaFoldDB" id="A0A1G8AIV9"/>
<reference evidence="2" key="1">
    <citation type="submission" date="2016-10" db="EMBL/GenBank/DDBJ databases">
        <authorList>
            <person name="Varghese N."/>
            <person name="Submissions S."/>
        </authorList>
    </citation>
    <scope>NUCLEOTIDE SEQUENCE [LARGE SCALE GENOMIC DNA]</scope>
    <source>
        <strain evidence="2">Gh-67</strain>
    </source>
</reference>
<name>A0A1G8AIV9_9SPHI</name>
<dbReference type="EMBL" id="FNCG01000007">
    <property type="protein sequence ID" value="SDH20868.1"/>
    <property type="molecule type" value="Genomic_DNA"/>
</dbReference>
<dbReference type="RefSeq" id="WP_143020780.1">
    <property type="nucleotide sequence ID" value="NZ_FNCG01000007.1"/>
</dbReference>
<dbReference type="STRING" id="551996.SAMN05192573_107213"/>
<dbReference type="Proteomes" id="UP000199705">
    <property type="component" value="Unassembled WGS sequence"/>
</dbReference>
<accession>A0A1G8AIV9</accession>
<gene>
    <name evidence="1" type="ORF">SAMN05192573_107213</name>
</gene>
<evidence type="ECO:0000313" key="1">
    <source>
        <dbReference type="EMBL" id="SDH20868.1"/>
    </source>
</evidence>
<sequence>MTEGLAEADARLKQMNVANWRHNLIGLYFDVTLSYDELIAANNKSHELYLKILDIGSKLRAADSEEDSDRYLGQYSVGIFDLCNQYDKIYDILASDMHKVKTALHQSFQV</sequence>
<evidence type="ECO:0000313" key="2">
    <source>
        <dbReference type="Proteomes" id="UP000199705"/>
    </source>
</evidence>
<organism evidence="1 2">
    <name type="scientific">Mucilaginibacter gossypii</name>
    <dbReference type="NCBI Taxonomy" id="551996"/>
    <lineage>
        <taxon>Bacteria</taxon>
        <taxon>Pseudomonadati</taxon>
        <taxon>Bacteroidota</taxon>
        <taxon>Sphingobacteriia</taxon>
        <taxon>Sphingobacteriales</taxon>
        <taxon>Sphingobacteriaceae</taxon>
        <taxon>Mucilaginibacter</taxon>
    </lineage>
</organism>
<protein>
    <submittedName>
        <fullName evidence="1">Uncharacterized protein</fullName>
    </submittedName>
</protein>
<keyword evidence="2" id="KW-1185">Reference proteome</keyword>
<proteinExistence type="predicted"/>